<dbReference type="InterPro" id="IPR059144">
    <property type="entry name" value="NFP_LysM3"/>
</dbReference>
<feature type="signal peptide" evidence="2">
    <location>
        <begin position="1"/>
        <end position="27"/>
    </location>
</feature>
<dbReference type="PROSITE" id="PS00109">
    <property type="entry name" value="PROTEIN_KINASE_TYR"/>
    <property type="match status" value="1"/>
</dbReference>
<dbReference type="Gene3D" id="1.10.510.10">
    <property type="entry name" value="Transferase(Phosphotransferase) domain 1"/>
    <property type="match status" value="2"/>
</dbReference>
<proteinExistence type="predicted"/>
<dbReference type="InterPro" id="IPR001245">
    <property type="entry name" value="Ser-Thr/Tyr_kinase_cat_dom"/>
</dbReference>
<dbReference type="InterPro" id="IPR059143">
    <property type="entry name" value="NFP_LysM2"/>
</dbReference>
<protein>
    <submittedName>
        <fullName evidence="4">Non-specific serine/threonine protein kinase</fullName>
        <ecNumber evidence="4">2.7.11.1</ecNumber>
    </submittedName>
</protein>
<comment type="caution">
    <text evidence="4">The sequence shown here is derived from an EMBL/GenBank/DDBJ whole genome shotgun (WGS) entry which is preliminary data.</text>
</comment>
<dbReference type="InterPro" id="IPR000719">
    <property type="entry name" value="Prot_kinase_dom"/>
</dbReference>
<gene>
    <name evidence="4" type="ORF">AAHA92_09322</name>
</gene>
<feature type="domain" description="Protein kinase" evidence="3">
    <location>
        <begin position="256"/>
        <end position="584"/>
    </location>
</feature>
<keyword evidence="4" id="KW-0723">Serine/threonine-protein kinase</keyword>
<keyword evidence="5" id="KW-1185">Reference proteome</keyword>
<keyword evidence="4" id="KW-0418">Kinase</keyword>
<dbReference type="Pfam" id="PF23446">
    <property type="entry name" value="LysM1_NFP_LYK"/>
    <property type="match status" value="1"/>
</dbReference>
<keyword evidence="4" id="KW-0808">Transferase</keyword>
<reference evidence="4 5" key="1">
    <citation type="submission" date="2024-06" db="EMBL/GenBank/DDBJ databases">
        <title>A chromosome level genome sequence of Diviner's sage (Salvia divinorum).</title>
        <authorList>
            <person name="Ford S.A."/>
            <person name="Ro D.-K."/>
            <person name="Ness R.W."/>
            <person name="Phillips M.A."/>
        </authorList>
    </citation>
    <scope>NUCLEOTIDE SEQUENCE [LARGE SCALE GENOMIC DNA]</scope>
    <source>
        <strain evidence="4">SAF-2024a</strain>
        <tissue evidence="4">Leaf</tissue>
    </source>
</reference>
<keyword evidence="1" id="KW-0472">Membrane</keyword>
<dbReference type="InterPro" id="IPR008266">
    <property type="entry name" value="Tyr_kinase_AS"/>
</dbReference>
<evidence type="ECO:0000313" key="5">
    <source>
        <dbReference type="Proteomes" id="UP001567538"/>
    </source>
</evidence>
<dbReference type="InterPro" id="IPR052611">
    <property type="entry name" value="Plant_RLK_LysM"/>
</dbReference>
<dbReference type="InterPro" id="IPR056561">
    <property type="entry name" value="NFP_LYK_LysM1"/>
</dbReference>
<dbReference type="Pfam" id="PF23457">
    <property type="entry name" value="LysM2_NFP"/>
    <property type="match status" value="1"/>
</dbReference>
<evidence type="ECO:0000256" key="2">
    <source>
        <dbReference type="SAM" id="SignalP"/>
    </source>
</evidence>
<organism evidence="4 5">
    <name type="scientific">Salvia divinorum</name>
    <name type="common">Maria pastora</name>
    <name type="synonym">Diviner's sage</name>
    <dbReference type="NCBI Taxonomy" id="28513"/>
    <lineage>
        <taxon>Eukaryota</taxon>
        <taxon>Viridiplantae</taxon>
        <taxon>Streptophyta</taxon>
        <taxon>Embryophyta</taxon>
        <taxon>Tracheophyta</taxon>
        <taxon>Spermatophyta</taxon>
        <taxon>Magnoliopsida</taxon>
        <taxon>eudicotyledons</taxon>
        <taxon>Gunneridae</taxon>
        <taxon>Pentapetalae</taxon>
        <taxon>asterids</taxon>
        <taxon>lamiids</taxon>
        <taxon>Lamiales</taxon>
        <taxon>Lamiaceae</taxon>
        <taxon>Nepetoideae</taxon>
        <taxon>Mentheae</taxon>
        <taxon>Salviinae</taxon>
        <taxon>Salvia</taxon>
        <taxon>Salvia subgen. Calosphace</taxon>
    </lineage>
</organism>
<dbReference type="Pfam" id="PF23462">
    <property type="entry name" value="LysM3_NFP"/>
    <property type="match status" value="1"/>
</dbReference>
<dbReference type="EMBL" id="JBEAFC010000004">
    <property type="protein sequence ID" value="KAL1558917.1"/>
    <property type="molecule type" value="Genomic_DNA"/>
</dbReference>
<dbReference type="PANTHER" id="PTHR45927">
    <property type="entry name" value="LYSM-DOMAIN RECEPTOR-LIKE KINASE-RELATED"/>
    <property type="match status" value="1"/>
</dbReference>
<sequence length="615" mass="67831">MAISLDIFLIILSQILIFLIISPAAASQFVNNTAVTDFGSSAGSPSSCEAYITYRVRSPYANLGSISDLFGKSRLEIAVATNLTSEDAPLIPNQLLLVPITCASNGTQYFSNATYKIKKDDNLYSVQVKAFQNLTDYHLVENTNRELNPTNLTIGEEVVFPLFCKCPGESYKEKGIQFLTTYVWQPGDDVEPVSAMFQTTASDIEIANNNRNFTAAVCLPVLIPEKTPVLVQPFPSSASRGKSKRQWILIASSSALALIVLSGFAAFFFISLKKKMLDQNSSSSLESSDLFAIYEASKDEKLEVKTGQDKLLPGVSGYLGKPIVYDLNVILKATMNLSERYRIGGSVYKATINNQVLAVKKTRDATVEVQILQRVNHANLVKLMGVSSDNAGNFFIAYEYAENGSLDNWLSPKDSASSPAVKSLVWSQRLVVALDVANGLHYMHEHTQPSIVHKDVRTSNILLDSNFRAKVANLSLARRATSAIMLNIDVFSFGVVLLELLSGKKVVETKDDGEVVMLWKDVKGVLDVEDQRKERLRRWMDPHLESSYPIDDALSLATLARACTSENSLERPTMGEVVFNLSVLTQSSPQMNETSWVSKFETEEISPVIIPVEAR</sequence>
<keyword evidence="1" id="KW-1133">Transmembrane helix</keyword>
<evidence type="ECO:0000259" key="3">
    <source>
        <dbReference type="PROSITE" id="PS50011"/>
    </source>
</evidence>
<keyword evidence="1" id="KW-0812">Transmembrane</keyword>
<dbReference type="InterPro" id="IPR011009">
    <property type="entry name" value="Kinase-like_dom_sf"/>
</dbReference>
<dbReference type="PROSITE" id="PS50011">
    <property type="entry name" value="PROTEIN_KINASE_DOM"/>
    <property type="match status" value="1"/>
</dbReference>
<accession>A0ABD1HRT4</accession>
<dbReference type="Proteomes" id="UP001567538">
    <property type="component" value="Unassembled WGS sequence"/>
</dbReference>
<name>A0ABD1HRT4_SALDI</name>
<dbReference type="Gene3D" id="3.30.200.20">
    <property type="entry name" value="Phosphorylase Kinase, domain 1"/>
    <property type="match status" value="1"/>
</dbReference>
<dbReference type="EC" id="2.7.11.1" evidence="4"/>
<dbReference type="PANTHER" id="PTHR45927:SF2">
    <property type="entry name" value="SERINE_THREONINE RECEPTOR-LIKE KINASE NFP"/>
    <property type="match status" value="1"/>
</dbReference>
<evidence type="ECO:0000256" key="1">
    <source>
        <dbReference type="SAM" id="Phobius"/>
    </source>
</evidence>
<feature type="transmembrane region" description="Helical" evidence="1">
    <location>
        <begin position="247"/>
        <end position="270"/>
    </location>
</feature>
<dbReference type="AlphaFoldDB" id="A0ABD1HRT4"/>
<feature type="chain" id="PRO_5044765259" evidence="2">
    <location>
        <begin position="28"/>
        <end position="615"/>
    </location>
</feature>
<dbReference type="GO" id="GO:0004674">
    <property type="term" value="F:protein serine/threonine kinase activity"/>
    <property type="evidence" value="ECO:0007669"/>
    <property type="project" value="UniProtKB-KW"/>
</dbReference>
<evidence type="ECO:0000313" key="4">
    <source>
        <dbReference type="EMBL" id="KAL1558917.1"/>
    </source>
</evidence>
<dbReference type="Pfam" id="PF07714">
    <property type="entry name" value="PK_Tyr_Ser-Thr"/>
    <property type="match status" value="1"/>
</dbReference>
<dbReference type="SUPFAM" id="SSF56112">
    <property type="entry name" value="Protein kinase-like (PK-like)"/>
    <property type="match status" value="1"/>
</dbReference>
<keyword evidence="2" id="KW-0732">Signal</keyword>